<dbReference type="PANTHER" id="PTHR31240:SF0">
    <property type="entry name" value="MATERNAL EFFECT EMBRYO ARREST 18"/>
    <property type="match status" value="1"/>
</dbReference>
<dbReference type="VEuPathDB" id="FungiDB:B1J91_H03619g"/>
<dbReference type="PANTHER" id="PTHR31240">
    <property type="entry name" value="MATERNAL EFFECT EMBRYO ARREST 18"/>
    <property type="match status" value="1"/>
</dbReference>
<dbReference type="InterPro" id="IPR038136">
    <property type="entry name" value="CofD-like_dom_sf"/>
</dbReference>
<dbReference type="VEuPathDB" id="FungiDB:GVI51_H03399"/>
<evidence type="ECO:0000256" key="1">
    <source>
        <dbReference type="SAM" id="MobiDB-lite"/>
    </source>
</evidence>
<dbReference type="GO" id="GO:0043743">
    <property type="term" value="F:LPPG:FO 2-phospho-L-lactate transferase activity"/>
    <property type="evidence" value="ECO:0007669"/>
    <property type="project" value="InterPro"/>
</dbReference>
<dbReference type="VEuPathDB" id="FungiDB:CAGL0H03619g"/>
<feature type="transmembrane region" description="Helical" evidence="2">
    <location>
        <begin position="342"/>
        <end position="364"/>
    </location>
</feature>
<protein>
    <submittedName>
        <fullName evidence="3">Uncharacterized protein</fullName>
    </submittedName>
</protein>
<dbReference type="Pfam" id="PF01933">
    <property type="entry name" value="CofD"/>
    <property type="match status" value="1"/>
</dbReference>
<evidence type="ECO:0000313" key="3">
    <source>
        <dbReference type="EMBL" id="KTB03294.1"/>
    </source>
</evidence>
<dbReference type="VEuPathDB" id="FungiDB:GWK60_H03399"/>
<dbReference type="EMBL" id="LLZZ01000120">
    <property type="protein sequence ID" value="KTB03294.1"/>
    <property type="molecule type" value="Genomic_DNA"/>
</dbReference>
<gene>
    <name evidence="3" type="ORF">AO440_002047</name>
</gene>
<dbReference type="VEuPathDB" id="FungiDB:GW608_H03377"/>
<dbReference type="AlphaFoldDB" id="A0A0W0CV82"/>
<keyword evidence="2" id="KW-0472">Membrane</keyword>
<feature type="region of interest" description="Disordered" evidence="1">
    <location>
        <begin position="250"/>
        <end position="270"/>
    </location>
</feature>
<evidence type="ECO:0000313" key="4">
    <source>
        <dbReference type="Proteomes" id="UP000054886"/>
    </source>
</evidence>
<keyword evidence="2" id="KW-0812">Transmembrane</keyword>
<evidence type="ECO:0000256" key="2">
    <source>
        <dbReference type="SAM" id="Phobius"/>
    </source>
</evidence>
<accession>A0A0W0CV82</accession>
<dbReference type="SUPFAM" id="SSF142338">
    <property type="entry name" value="CofD-like"/>
    <property type="match status" value="1"/>
</dbReference>
<feature type="region of interest" description="Disordered" evidence="1">
    <location>
        <begin position="199"/>
        <end position="218"/>
    </location>
</feature>
<feature type="compositionally biased region" description="Polar residues" evidence="1">
    <location>
        <begin position="253"/>
        <end position="270"/>
    </location>
</feature>
<dbReference type="Gene3D" id="3.40.50.10680">
    <property type="entry name" value="CofD-like domains"/>
    <property type="match status" value="1"/>
</dbReference>
<reference evidence="3 4" key="1">
    <citation type="submission" date="2015-10" db="EMBL/GenBank/DDBJ databases">
        <title>Draft genomes sequences of Candida glabrata isolates 1A, 1B, 2A, 2B, 3A and 3B.</title>
        <authorList>
            <person name="Haavelsrud O.E."/>
            <person name="Gaustad P."/>
        </authorList>
    </citation>
    <scope>NUCLEOTIDE SEQUENCE [LARGE SCALE GENOMIC DNA]</scope>
    <source>
        <strain evidence="3">910700640</strain>
    </source>
</reference>
<sequence length="480" mass="53706">MKVVVFSGGTATNSLTPCFNELSINQGEDLTYVLPISDNGGSTSEILRVLGGPAVGDIRSRIVRLIEDPALTKLFGYRLPQDTQAAKDEWNKIVEGTHIIWKNIPVESRDMARPFLINVQSELLKKSKNSNPFHFGKASIGNFFLTGVRLFLGSVDASIELMMRIGRANTHLNVIPCINTNHTHHISALLTNGEVITGQSQISHPSKPQEPQDKVEAKKNNENISEETLSSNGGSSVSITKDKFVQLLENNDESSSLNQDTTDSVEESGNTWTDINDTEEEEFANPIYILPALKESQINFDKMDDCTLPAPIKRILYINPYGEEIRPVGNPRAVAKIKQADMLVYSIGSLMTSLLPIIILGNIADVISETKSMKKVLLINNKYDRETFFLSGISYIKMVVDSMRRAIEVYRTSKDPSKTERKSIHINWNDLITDVVYLSEGEIKFNEDQLNMKGIRCHEVKGKQMENEILTNILQKIHKL</sequence>
<name>A0A0W0CV82_CANGB</name>
<proteinExistence type="predicted"/>
<organism evidence="3 4">
    <name type="scientific">Candida glabrata</name>
    <name type="common">Yeast</name>
    <name type="synonym">Torulopsis glabrata</name>
    <dbReference type="NCBI Taxonomy" id="5478"/>
    <lineage>
        <taxon>Eukaryota</taxon>
        <taxon>Fungi</taxon>
        <taxon>Dikarya</taxon>
        <taxon>Ascomycota</taxon>
        <taxon>Saccharomycotina</taxon>
        <taxon>Saccharomycetes</taxon>
        <taxon>Saccharomycetales</taxon>
        <taxon>Saccharomycetaceae</taxon>
        <taxon>Nakaseomyces</taxon>
    </lineage>
</organism>
<dbReference type="InterPro" id="IPR002882">
    <property type="entry name" value="CofD"/>
</dbReference>
<dbReference type="Proteomes" id="UP000054886">
    <property type="component" value="Unassembled WGS sequence"/>
</dbReference>
<comment type="caution">
    <text evidence="3">The sequence shown here is derived from an EMBL/GenBank/DDBJ whole genome shotgun (WGS) entry which is preliminary data.</text>
</comment>
<keyword evidence="2" id="KW-1133">Transmembrane helix</keyword>